<keyword evidence="3" id="KW-0687">Ribonucleoprotein</keyword>
<keyword evidence="2" id="KW-0689">Ribosomal protein</keyword>
<evidence type="ECO:0000256" key="4">
    <source>
        <dbReference type="SAM" id="MobiDB-lite"/>
    </source>
</evidence>
<reference evidence="6 7" key="1">
    <citation type="submission" date="2024-02" db="EMBL/GenBank/DDBJ databases">
        <title>Bacterial strain from lacustrine sediment.</title>
        <authorList>
            <person name="Petit C."/>
            <person name="Fadhlaoui K."/>
        </authorList>
    </citation>
    <scope>NUCLEOTIDE SEQUENCE [LARGE SCALE GENOMIC DNA]</scope>
    <source>
        <strain evidence="6 7">IPX-CK</strain>
    </source>
</reference>
<feature type="region of interest" description="Disordered" evidence="4">
    <location>
        <begin position="273"/>
        <end position="296"/>
    </location>
</feature>
<evidence type="ECO:0000256" key="2">
    <source>
        <dbReference type="ARBA" id="ARBA00022980"/>
    </source>
</evidence>
<dbReference type="PRINTS" id="PR00681">
    <property type="entry name" value="RIBOSOMALS1"/>
</dbReference>
<evidence type="ECO:0000313" key="6">
    <source>
        <dbReference type="EMBL" id="XAH76489.1"/>
    </source>
</evidence>
<dbReference type="CDD" id="cd05687">
    <property type="entry name" value="S1_RPS1_repeat_ec1_hs1"/>
    <property type="match status" value="1"/>
</dbReference>
<dbReference type="SUPFAM" id="SSF50249">
    <property type="entry name" value="Nucleic acid-binding proteins"/>
    <property type="match status" value="3"/>
</dbReference>
<dbReference type="Proteomes" id="UP001451571">
    <property type="component" value="Chromosome"/>
</dbReference>
<keyword evidence="7" id="KW-1185">Reference proteome</keyword>
<dbReference type="InterPro" id="IPR035104">
    <property type="entry name" value="Ribosomal_protein_S1-like"/>
</dbReference>
<dbReference type="EMBL" id="CP146256">
    <property type="protein sequence ID" value="XAH76489.1"/>
    <property type="molecule type" value="Genomic_DNA"/>
</dbReference>
<name>A0ABZ3F3X1_9FIRM</name>
<evidence type="ECO:0000256" key="3">
    <source>
        <dbReference type="ARBA" id="ARBA00023274"/>
    </source>
</evidence>
<comment type="similarity">
    <text evidence="1">Belongs to the bacterial ribosomal protein bS1 family.</text>
</comment>
<dbReference type="RefSeq" id="WP_342760068.1">
    <property type="nucleotide sequence ID" value="NZ_CP146256.1"/>
</dbReference>
<accession>A0ABZ3F3X1</accession>
<feature type="domain" description="S1 motif" evidence="5">
    <location>
        <begin position="206"/>
        <end position="273"/>
    </location>
</feature>
<dbReference type="InterPro" id="IPR012340">
    <property type="entry name" value="NA-bd_OB-fold"/>
</dbReference>
<evidence type="ECO:0000313" key="7">
    <source>
        <dbReference type="Proteomes" id="UP001451571"/>
    </source>
</evidence>
<dbReference type="PROSITE" id="PS50126">
    <property type="entry name" value="S1"/>
    <property type="match status" value="3"/>
</dbReference>
<proteinExistence type="inferred from homology"/>
<dbReference type="InterPro" id="IPR003029">
    <property type="entry name" value="S1_domain"/>
</dbReference>
<evidence type="ECO:0000259" key="5">
    <source>
        <dbReference type="PROSITE" id="PS50126"/>
    </source>
</evidence>
<feature type="domain" description="S1 motif" evidence="5">
    <location>
        <begin position="32"/>
        <end position="101"/>
    </location>
</feature>
<feature type="compositionally biased region" description="Basic and acidic residues" evidence="4">
    <location>
        <begin position="273"/>
        <end position="290"/>
    </location>
</feature>
<protein>
    <submittedName>
        <fullName evidence="6">S1 RNA-binding domain-containing protein</fullName>
    </submittedName>
</protein>
<dbReference type="Pfam" id="PF00575">
    <property type="entry name" value="S1"/>
    <property type="match status" value="3"/>
</dbReference>
<dbReference type="CDD" id="cd04465">
    <property type="entry name" value="S1_RPS1_repeat_ec2_hs2"/>
    <property type="match status" value="1"/>
</dbReference>
<dbReference type="InterPro" id="IPR050437">
    <property type="entry name" value="Ribos_protein_bS1-like"/>
</dbReference>
<gene>
    <name evidence="6" type="ORF">V6984_21755</name>
</gene>
<organism evidence="6 7">
    <name type="scientific">Kineothrix sedimenti</name>
    <dbReference type="NCBI Taxonomy" id="3123317"/>
    <lineage>
        <taxon>Bacteria</taxon>
        <taxon>Bacillati</taxon>
        <taxon>Bacillota</taxon>
        <taxon>Clostridia</taxon>
        <taxon>Lachnospirales</taxon>
        <taxon>Lachnospiraceae</taxon>
        <taxon>Kineothrix</taxon>
    </lineage>
</organism>
<feature type="domain" description="S1 motif" evidence="5">
    <location>
        <begin position="119"/>
        <end position="185"/>
    </location>
</feature>
<dbReference type="SMART" id="SM00316">
    <property type="entry name" value="S1"/>
    <property type="match status" value="3"/>
</dbReference>
<evidence type="ECO:0000256" key="1">
    <source>
        <dbReference type="ARBA" id="ARBA00006767"/>
    </source>
</evidence>
<dbReference type="PANTHER" id="PTHR10724">
    <property type="entry name" value="30S RIBOSOMAL PROTEIN S1"/>
    <property type="match status" value="1"/>
</dbReference>
<sequence>METAAENEAGTQETMADYSRELEASFRKIGEGEIISGTVISVNEEEVILDLNYFAQGIIKAEDMSNDPKFNILEEVKIGSVIEATVIKTDDGAGNIQLSCKEAKDILSWDILKQYLNDEKEISVKVSEVVNSGVIAYAEGIRGFIPASQLSLSYVEDLEPWMNRQLTVKVITVDEEKKKLVLSAKAVEKQKAETEINHKISMLVPGTVLEGTVESLMPYGAFIALADGLSGLVHISQISSKRIKKPSEVLAVGDKVKVKVLGTNDHKISLSIKAVEEDSRPDEMEEKEAAEYSSNEEIGTSLGDLFKKLKL</sequence>
<dbReference type="Gene3D" id="2.40.50.140">
    <property type="entry name" value="Nucleic acid-binding proteins"/>
    <property type="match status" value="3"/>
</dbReference>
<dbReference type="PANTHER" id="PTHR10724:SF7">
    <property type="entry name" value="SMALL RIBOSOMAL SUBUNIT PROTEIN BS1C"/>
    <property type="match status" value="1"/>
</dbReference>